<dbReference type="Pfam" id="PF20789">
    <property type="entry name" value="4HBT_3C"/>
    <property type="match status" value="1"/>
</dbReference>
<gene>
    <name evidence="4" type="ORF">GX50_01630</name>
</gene>
<evidence type="ECO:0000256" key="1">
    <source>
        <dbReference type="SAM" id="MobiDB-lite"/>
    </source>
</evidence>
<comment type="caution">
    <text evidence="4">The sequence shown here is derived from an EMBL/GenBank/DDBJ whole genome shotgun (WGS) entry which is preliminary data.</text>
</comment>
<dbReference type="CDD" id="cd03440">
    <property type="entry name" value="hot_dog"/>
    <property type="match status" value="1"/>
</dbReference>
<proteinExistence type="predicted"/>
<dbReference type="InterPro" id="IPR049450">
    <property type="entry name" value="ACOT8-like_C"/>
</dbReference>
<dbReference type="InterPro" id="IPR052389">
    <property type="entry name" value="Sec_Metab_Biosynth-Assoc"/>
</dbReference>
<dbReference type="InterPro" id="IPR029069">
    <property type="entry name" value="HotDog_dom_sf"/>
</dbReference>
<reference evidence="4 5" key="1">
    <citation type="submission" date="2017-10" db="EMBL/GenBank/DDBJ databases">
        <title>Comparative genomics in systemic dimorphic fungi from Ajellomycetaceae.</title>
        <authorList>
            <person name="Munoz J.F."/>
            <person name="Mcewen J.G."/>
            <person name="Clay O.K."/>
            <person name="Cuomo C.A."/>
        </authorList>
    </citation>
    <scope>NUCLEOTIDE SEQUENCE [LARGE SCALE GENOMIC DNA]</scope>
    <source>
        <strain evidence="4 5">UAMH4076</strain>
    </source>
</reference>
<dbReference type="VEuPathDB" id="FungiDB:EMCG_06742"/>
<evidence type="ECO:0000259" key="3">
    <source>
        <dbReference type="Pfam" id="PF20789"/>
    </source>
</evidence>
<dbReference type="Gene3D" id="2.40.160.210">
    <property type="entry name" value="Acyl-CoA thioesterase, double hotdog domain"/>
    <property type="match status" value="1"/>
</dbReference>
<dbReference type="InterPro" id="IPR049449">
    <property type="entry name" value="TesB_ACOT8-like_N"/>
</dbReference>
<dbReference type="Pfam" id="PF13622">
    <property type="entry name" value="4HBT_3"/>
    <property type="match status" value="1"/>
</dbReference>
<dbReference type="InterPro" id="IPR042171">
    <property type="entry name" value="Acyl-CoA_hotdog"/>
</dbReference>
<feature type="region of interest" description="Disordered" evidence="1">
    <location>
        <begin position="145"/>
        <end position="216"/>
    </location>
</feature>
<dbReference type="AlphaFoldDB" id="A0A2B7ZQR6"/>
<dbReference type="PANTHER" id="PTHR38110">
    <property type="entry name" value="CHROMOSOME 23, WHOLE GENOME SHOTGUN SEQUENCE"/>
    <property type="match status" value="1"/>
</dbReference>
<feature type="domain" description="Acyl-CoA thioesterase-like N-terminal HotDog" evidence="2">
    <location>
        <begin position="31"/>
        <end position="126"/>
    </location>
</feature>
<evidence type="ECO:0000313" key="4">
    <source>
        <dbReference type="EMBL" id="PGH35528.1"/>
    </source>
</evidence>
<feature type="compositionally biased region" description="Basic and acidic residues" evidence="1">
    <location>
        <begin position="193"/>
        <end position="203"/>
    </location>
</feature>
<dbReference type="Proteomes" id="UP000226031">
    <property type="component" value="Unassembled WGS sequence"/>
</dbReference>
<organism evidence="4 5">
    <name type="scientific">[Emmonsia] crescens</name>
    <dbReference type="NCBI Taxonomy" id="73230"/>
    <lineage>
        <taxon>Eukaryota</taxon>
        <taxon>Fungi</taxon>
        <taxon>Dikarya</taxon>
        <taxon>Ascomycota</taxon>
        <taxon>Pezizomycotina</taxon>
        <taxon>Eurotiomycetes</taxon>
        <taxon>Eurotiomycetidae</taxon>
        <taxon>Onygenales</taxon>
        <taxon>Ajellomycetaceae</taxon>
        <taxon>Emergomyces</taxon>
    </lineage>
</organism>
<evidence type="ECO:0000259" key="2">
    <source>
        <dbReference type="Pfam" id="PF13622"/>
    </source>
</evidence>
<dbReference type="PANTHER" id="PTHR38110:SF3">
    <property type="entry name" value="THIOESTERASE-LIKE SUPERFAMILY-DOMAIN-CONTAINING PROTEIN"/>
    <property type="match status" value="1"/>
</dbReference>
<keyword evidence="5" id="KW-1185">Reference proteome</keyword>
<name>A0A2B7ZQR6_9EURO</name>
<accession>A0A2B7ZQR6</accession>
<evidence type="ECO:0000313" key="5">
    <source>
        <dbReference type="Proteomes" id="UP000226031"/>
    </source>
</evidence>
<sequence>MTIPAHTQEFEDAIKITPLSSHTYSADLVTQWSVGSAPNGGYLTAILYRLATTHFQNTHPTRHSSQPMPISMQLTFIRRSAVGPALLTVRDVKLGLRTSTIQVTLSQPGAGTSPEKNVDKVTGYITISDPISEVGVSTPCSWKLYPPPPDSKPPRLSSAPDVRPVQNSPWKKTIMKQPEFRRASSNTEFWEPVDPRPDERRGIADQWGRLRPHGPKGGLGRWTNEAVAYLVDIFPVALENLESVTAKEMGSPPPYWFPTIALSIDFKKPLPKDGVEWLYSRITTKSVRNGRTDIEVVVLDEEGEIVALATQLGLVLGSSRNTGEKREGTSQRRSANL</sequence>
<dbReference type="EMBL" id="PDND01000020">
    <property type="protein sequence ID" value="PGH35528.1"/>
    <property type="molecule type" value="Genomic_DNA"/>
</dbReference>
<feature type="domain" description="Acyl-CoA thioesterase-like C-terminal" evidence="3">
    <location>
        <begin position="173"/>
        <end position="315"/>
    </location>
</feature>
<protein>
    <recommendedName>
        <fullName evidence="6">Thioesterase domain-containing protein</fullName>
    </recommendedName>
</protein>
<dbReference type="SUPFAM" id="SSF54637">
    <property type="entry name" value="Thioesterase/thiol ester dehydrase-isomerase"/>
    <property type="match status" value="2"/>
</dbReference>
<dbReference type="STRING" id="73230.A0A2B7ZQR6"/>
<evidence type="ECO:0008006" key="6">
    <source>
        <dbReference type="Google" id="ProtNLM"/>
    </source>
</evidence>